<accession>A0ACB8W883</accession>
<name>A0ACB8W883_9TELE</name>
<evidence type="ECO:0000313" key="1">
    <source>
        <dbReference type="EMBL" id="KAI3364242.1"/>
    </source>
</evidence>
<comment type="caution">
    <text evidence="1">The sequence shown here is derived from an EMBL/GenBank/DDBJ whole genome shotgun (WGS) entry which is preliminary data.</text>
</comment>
<evidence type="ECO:0000313" key="2">
    <source>
        <dbReference type="Proteomes" id="UP000831701"/>
    </source>
</evidence>
<organism evidence="1 2">
    <name type="scientific">Scortum barcoo</name>
    <name type="common">barcoo grunter</name>
    <dbReference type="NCBI Taxonomy" id="214431"/>
    <lineage>
        <taxon>Eukaryota</taxon>
        <taxon>Metazoa</taxon>
        <taxon>Chordata</taxon>
        <taxon>Craniata</taxon>
        <taxon>Vertebrata</taxon>
        <taxon>Euteleostomi</taxon>
        <taxon>Actinopterygii</taxon>
        <taxon>Neopterygii</taxon>
        <taxon>Teleostei</taxon>
        <taxon>Neoteleostei</taxon>
        <taxon>Acanthomorphata</taxon>
        <taxon>Eupercaria</taxon>
        <taxon>Centrarchiformes</taxon>
        <taxon>Terapontoidei</taxon>
        <taxon>Terapontidae</taxon>
        <taxon>Scortum</taxon>
    </lineage>
</organism>
<protein>
    <submittedName>
        <fullName evidence="1">Uncharacterized protein</fullName>
    </submittedName>
</protein>
<sequence length="999" mass="113400">MFFSDGTLSAVTHALLLGITCLSVLCDLTKGSPDFSEVSKLTAALPFCSPIGYLSKVLRNYTEQACDGDFLSVRCPPRTTITVQSAFYGRRGASDSQQCPQTYQAFSSYSSYNAREDDRYCSVSTALQKMLDECQDRRSCQVLVNSRVFGTDQCPGSSKYLIVWYKCRPNEYKSKVVCEEERMRLSCKRGMQIAVYSAMFGRTQQGTLECPPHHRRAPSVDCQSSVALQVLTARCQGKKSCLVRASTRDFGDPCYSGTRKYLSVIYTCVPKKLLQEQGPRPPVYSPPPSIHDPNIVGDSPPEGSSVKSPDTVPDRKKVRETNPNEEKFSEAGGGGGGGESVRPPDMNPIINSTSRSNMALISNALAAYNYISDHPERAALFFVCGVCMGLFLTLFALVVQISCRTDCQPRQRPPAKKRKRAPPPRLLTPVTRIQTGTRPQIFQRGGTAAAMSWNWNSHGLPFLPGYTFRDVTKSAFHRSQTLDYKNGFALPRRPTVGIGQDPILSEQLIQQEISELSLETPDIYYDSFDQGLAEDFIPAHVALDKKVLRYYAYFEESVLFSPEEEYRIRPVIIYYYLEDDSMCIIEPTVENSGIPQGKRIKRQRLPKNEQGQHYEWKDLNLAMDLEVYGVKYRITDCDAFTKEFMESEGIVLNEAEPMPVDPYDEHRKKTQPSYTTPSEFDRMHQFLTMDRKVLHFFALWDDTDSLYGETRPVTIQYFLVDDTVEIREVHEPNSGRDPFPVLLRRQRLPKKIKSETFPSCVLEVSTEDVDEYYSPKDFQLGKKMKLVGRHFLLYDCDGFTRDYYQKNYPDMEMKPIEAPKKSDPHQGMKMKVPPYNGFGSLEDSLQNCFSLHPEPPKKNVLKMLENNQKVLRYSARLDSQNPDDEGRRFILSYFLSNDMISIFEKPTRNSGIIGGKFLEKTRIPKPSSTVDNPEFYSPADFAIGATVDVFNHRFVLTDADHYVLTYLESISSLIPCQTLESLQQKLGVRMANNQPADQN</sequence>
<dbReference type="EMBL" id="CM041543">
    <property type="protein sequence ID" value="KAI3364242.1"/>
    <property type="molecule type" value="Genomic_DNA"/>
</dbReference>
<proteinExistence type="predicted"/>
<gene>
    <name evidence="1" type="ORF">L3Q82_011052</name>
</gene>
<reference evidence="1" key="1">
    <citation type="submission" date="2022-04" db="EMBL/GenBank/DDBJ databases">
        <title>Jade perch genome.</title>
        <authorList>
            <person name="Chao B."/>
        </authorList>
    </citation>
    <scope>NUCLEOTIDE SEQUENCE</scope>
    <source>
        <strain evidence="1">CB-2022</strain>
    </source>
</reference>
<feature type="non-terminal residue" evidence="1">
    <location>
        <position position="999"/>
    </location>
</feature>
<keyword evidence="2" id="KW-1185">Reference proteome</keyword>
<dbReference type="Proteomes" id="UP000831701">
    <property type="component" value="Chromosome 13"/>
</dbReference>